<name>A0A1W0WQ26_HYPEX</name>
<keyword evidence="3" id="KW-1185">Reference proteome</keyword>
<dbReference type="OrthoDB" id="10158419at2759"/>
<dbReference type="AlphaFoldDB" id="A0A1W0WQ26"/>
<reference evidence="3" key="1">
    <citation type="submission" date="2017-01" db="EMBL/GenBank/DDBJ databases">
        <title>Comparative genomics of anhydrobiosis in the tardigrade Hypsibius dujardini.</title>
        <authorList>
            <person name="Yoshida Y."/>
            <person name="Koutsovoulos G."/>
            <person name="Laetsch D."/>
            <person name="Stevens L."/>
            <person name="Kumar S."/>
            <person name="Horikawa D."/>
            <person name="Ishino K."/>
            <person name="Komine S."/>
            <person name="Tomita M."/>
            <person name="Blaxter M."/>
            <person name="Arakawa K."/>
        </authorList>
    </citation>
    <scope>NUCLEOTIDE SEQUENCE [LARGE SCALE GENOMIC DNA]</scope>
    <source>
        <strain evidence="3">Z151</strain>
    </source>
</reference>
<dbReference type="PANTHER" id="PTHR36694:SF11">
    <property type="entry name" value="LP21121P-RELATED"/>
    <property type="match status" value="1"/>
</dbReference>
<comment type="caution">
    <text evidence="2">The sequence shown here is derived from an EMBL/GenBank/DDBJ whole genome shotgun (WGS) entry which is preliminary data.</text>
</comment>
<protein>
    <submittedName>
        <fullName evidence="2">Uncharacterized protein</fullName>
    </submittedName>
</protein>
<dbReference type="Proteomes" id="UP000192578">
    <property type="component" value="Unassembled WGS sequence"/>
</dbReference>
<keyword evidence="1" id="KW-1133">Transmembrane helix</keyword>
<evidence type="ECO:0000313" key="2">
    <source>
        <dbReference type="EMBL" id="OQV17306.1"/>
    </source>
</evidence>
<dbReference type="EMBL" id="MTYJ01000062">
    <property type="protein sequence ID" value="OQV17306.1"/>
    <property type="molecule type" value="Genomic_DNA"/>
</dbReference>
<organism evidence="2 3">
    <name type="scientific">Hypsibius exemplaris</name>
    <name type="common">Freshwater tardigrade</name>
    <dbReference type="NCBI Taxonomy" id="2072580"/>
    <lineage>
        <taxon>Eukaryota</taxon>
        <taxon>Metazoa</taxon>
        <taxon>Ecdysozoa</taxon>
        <taxon>Tardigrada</taxon>
        <taxon>Eutardigrada</taxon>
        <taxon>Parachela</taxon>
        <taxon>Hypsibioidea</taxon>
        <taxon>Hypsibiidae</taxon>
        <taxon>Hypsibius</taxon>
    </lineage>
</organism>
<evidence type="ECO:0000256" key="1">
    <source>
        <dbReference type="SAM" id="Phobius"/>
    </source>
</evidence>
<keyword evidence="1" id="KW-0812">Transmembrane</keyword>
<feature type="transmembrane region" description="Helical" evidence="1">
    <location>
        <begin position="127"/>
        <end position="151"/>
    </location>
</feature>
<feature type="transmembrane region" description="Helical" evidence="1">
    <location>
        <begin position="78"/>
        <end position="98"/>
    </location>
</feature>
<feature type="transmembrane region" description="Helical" evidence="1">
    <location>
        <begin position="47"/>
        <end position="71"/>
    </location>
</feature>
<sequence>MGLLKNCLLCSLKTGCLFVAFYTFALAGLLLVFNVRDLVYAPEYLQWSRIISFIFSVFLFFAAICLLIGLFRKSVQLLFVWILIFVVYILYQIAFVLWNLAWYTHRNDIDPYWRMPSDQDPNIENSMLINIILFGVLIFGDILALVAVYSYREHLGGKGLIAVPVMA</sequence>
<proteinExistence type="predicted"/>
<accession>A0A1W0WQ26</accession>
<keyword evidence="1" id="KW-0472">Membrane</keyword>
<feature type="transmembrane region" description="Helical" evidence="1">
    <location>
        <begin position="12"/>
        <end position="35"/>
    </location>
</feature>
<gene>
    <name evidence="2" type="ORF">BV898_08556</name>
</gene>
<dbReference type="PANTHER" id="PTHR36694">
    <property type="entry name" value="PASIFLORA 1, ISOFORM A-RELATED"/>
    <property type="match status" value="1"/>
</dbReference>
<evidence type="ECO:0000313" key="3">
    <source>
        <dbReference type="Proteomes" id="UP000192578"/>
    </source>
</evidence>